<evidence type="ECO:0000313" key="4">
    <source>
        <dbReference type="Proteomes" id="UP000289238"/>
    </source>
</evidence>
<dbReference type="PROSITE" id="PS51733">
    <property type="entry name" value="BPL_LPL_CATALYTIC"/>
    <property type="match status" value="1"/>
</dbReference>
<dbReference type="AlphaFoldDB" id="A0A4Q0PDM4"/>
<gene>
    <name evidence="3" type="ORF">DSM00_607</name>
</gene>
<dbReference type="GO" id="GO:0005737">
    <property type="term" value="C:cytoplasm"/>
    <property type="evidence" value="ECO:0007669"/>
    <property type="project" value="TreeGrafter"/>
</dbReference>
<dbReference type="GO" id="GO:0004077">
    <property type="term" value="F:biotin--[biotin carboxyl-carrier protein] ligase activity"/>
    <property type="evidence" value="ECO:0007669"/>
    <property type="project" value="InterPro"/>
</dbReference>
<organism evidence="3 4">
    <name type="scientific">Leeuwenhoekiella aequorea</name>
    <dbReference type="NCBI Taxonomy" id="283736"/>
    <lineage>
        <taxon>Bacteria</taxon>
        <taxon>Pseudomonadati</taxon>
        <taxon>Bacteroidota</taxon>
        <taxon>Flavobacteriia</taxon>
        <taxon>Flavobacteriales</taxon>
        <taxon>Flavobacteriaceae</taxon>
        <taxon>Leeuwenhoekiella</taxon>
    </lineage>
</organism>
<comment type="caution">
    <text evidence="3">The sequence shown here is derived from an EMBL/GenBank/DDBJ whole genome shotgun (WGS) entry which is preliminary data.</text>
</comment>
<evidence type="ECO:0000256" key="1">
    <source>
        <dbReference type="ARBA" id="ARBA00022598"/>
    </source>
</evidence>
<dbReference type="InterPro" id="IPR045864">
    <property type="entry name" value="aa-tRNA-synth_II/BPL/LPL"/>
</dbReference>
<dbReference type="NCBIfam" id="TIGR00121">
    <property type="entry name" value="birA_ligase"/>
    <property type="match status" value="1"/>
</dbReference>
<accession>A0A4Q0PDM4</accession>
<proteinExistence type="predicted"/>
<dbReference type="Proteomes" id="UP000289238">
    <property type="component" value="Unassembled WGS sequence"/>
</dbReference>
<evidence type="ECO:0000259" key="2">
    <source>
        <dbReference type="PROSITE" id="PS51733"/>
    </source>
</evidence>
<dbReference type="PANTHER" id="PTHR12835">
    <property type="entry name" value="BIOTIN PROTEIN LIGASE"/>
    <property type="match status" value="1"/>
</dbReference>
<dbReference type="InterPro" id="IPR004143">
    <property type="entry name" value="BPL_LPL_catalytic"/>
</dbReference>
<dbReference type="SUPFAM" id="SSF55681">
    <property type="entry name" value="Class II aaRS and biotin synthetases"/>
    <property type="match status" value="1"/>
</dbReference>
<dbReference type="OrthoDB" id="9807064at2"/>
<keyword evidence="1 3" id="KW-0436">Ligase</keyword>
<feature type="domain" description="BPL/LPL catalytic" evidence="2">
    <location>
        <begin position="1"/>
        <end position="176"/>
    </location>
</feature>
<dbReference type="Gene3D" id="3.30.930.10">
    <property type="entry name" value="Bira Bifunctional Protein, Domain 2"/>
    <property type="match status" value="1"/>
</dbReference>
<evidence type="ECO:0000313" key="3">
    <source>
        <dbReference type="EMBL" id="RXG24811.1"/>
    </source>
</evidence>
<dbReference type="CDD" id="cd16442">
    <property type="entry name" value="BPL"/>
    <property type="match status" value="1"/>
</dbReference>
<dbReference type="Pfam" id="PF03099">
    <property type="entry name" value="BPL_LplA_LipB"/>
    <property type="match status" value="1"/>
</dbReference>
<dbReference type="InterPro" id="IPR004408">
    <property type="entry name" value="Biotin_CoA_COase_ligase"/>
</dbReference>
<reference evidence="3 4" key="1">
    <citation type="submission" date="2018-07" db="EMBL/GenBank/DDBJ databases">
        <title>Leeuwenhoekiella genomics.</title>
        <authorList>
            <person name="Tahon G."/>
            <person name="Willems A."/>
        </authorList>
    </citation>
    <scope>NUCLEOTIDE SEQUENCE [LARGE SCALE GENOMIC DNA]</scope>
    <source>
        <strain evidence="3 4">LMG 22550</strain>
    </source>
</reference>
<dbReference type="PANTHER" id="PTHR12835:SF5">
    <property type="entry name" value="BIOTIN--PROTEIN LIGASE"/>
    <property type="match status" value="1"/>
</dbReference>
<keyword evidence="4" id="KW-1185">Reference proteome</keyword>
<protein>
    <submittedName>
        <fullName evidence="3">BirA family biotin operon repressor/biotin-[acetyl-CoA-carboxylase] ligase</fullName>
    </submittedName>
</protein>
<sequence length="242" mass="27551">MQIVKLNATTSTNTYLRAYAKKLDVVEDTIVWAAEQLAGRGQRGAFWESEKDKNLTFSLFKRVGELRIDRQFYITMATSLAVYDALKQLGIEQLSVKWPNDILAGRSKICGVLIESVIRNGLYAVIIGVGLNVNQRVFTRAPRATSIALETGKHHELEEILHILISKFYHYVELIAQGQLIALKKDYESKLFRKDKASTFKLPDGSTFTAIIKEVSKTGKLILQLEDELYKEFDLKEVKMLY</sequence>
<name>A0A4Q0PDM4_9FLAO</name>
<dbReference type="EMBL" id="QOVM01000001">
    <property type="protein sequence ID" value="RXG24811.1"/>
    <property type="molecule type" value="Genomic_DNA"/>
</dbReference>
<dbReference type="RefSeq" id="WP_128756526.1">
    <property type="nucleotide sequence ID" value="NZ_QOVM01000001.1"/>
</dbReference>